<dbReference type="EMBL" id="BLAU01000001">
    <property type="protein sequence ID" value="GET19879.1"/>
    <property type="molecule type" value="Genomic_DNA"/>
</dbReference>
<dbReference type="Proteomes" id="UP000396862">
    <property type="component" value="Unassembled WGS sequence"/>
</dbReference>
<gene>
    <name evidence="1" type="ORF">JCM18694_01250</name>
</gene>
<proteinExistence type="predicted"/>
<keyword evidence="2" id="KW-1185">Reference proteome</keyword>
<organism evidence="1 2">
    <name type="scientific">Prolixibacter denitrificans</name>
    <dbReference type="NCBI Taxonomy" id="1541063"/>
    <lineage>
        <taxon>Bacteria</taxon>
        <taxon>Pseudomonadati</taxon>
        <taxon>Bacteroidota</taxon>
        <taxon>Bacteroidia</taxon>
        <taxon>Marinilabiliales</taxon>
        <taxon>Prolixibacteraceae</taxon>
        <taxon>Prolixibacter</taxon>
    </lineage>
</organism>
<accession>A0ABQ0ZF72</accession>
<comment type="caution">
    <text evidence="1">The sequence shown here is derived from an EMBL/GenBank/DDBJ whole genome shotgun (WGS) entry which is preliminary data.</text>
</comment>
<protein>
    <submittedName>
        <fullName evidence="1">Uncharacterized protein</fullName>
    </submittedName>
</protein>
<sequence>MPKIEIIMDSKQIIETDEKSINFVLTSIQSDINSLNKGIIGLLVEDGITPTAELVSRIINEGVEVIRNVLLERCDKDIKRLKIRSKTIEESMRNDARQLADRYQTAVYSINNAFARTSGSINQMTGQTYSTQQAFAVENGKAVILEDFRQQVEQDFTYEVKSKNQADLWEMLGRFAESYNQVNKAAERAGIMPVMVDDFGSGFRLKNDSDEIEPDPRVLNLV</sequence>
<evidence type="ECO:0000313" key="1">
    <source>
        <dbReference type="EMBL" id="GET19879.1"/>
    </source>
</evidence>
<name>A0ABQ0ZF72_9BACT</name>
<evidence type="ECO:0000313" key="2">
    <source>
        <dbReference type="Proteomes" id="UP000396862"/>
    </source>
</evidence>
<reference evidence="1 2" key="1">
    <citation type="submission" date="2019-10" db="EMBL/GenBank/DDBJ databases">
        <title>Prolixibacter strains distinguished by the presence of nitrate reductase genes were adept at nitrate-dependent anaerobic corrosion of metallic iron and carbon steel.</title>
        <authorList>
            <person name="Iino T."/>
            <person name="Shono N."/>
            <person name="Ito K."/>
            <person name="Nakamura R."/>
            <person name="Sueoka K."/>
            <person name="Harayama S."/>
            <person name="Ohkuma M."/>
        </authorList>
    </citation>
    <scope>NUCLEOTIDE SEQUENCE [LARGE SCALE GENOMIC DNA]</scope>
    <source>
        <strain evidence="1 2">MIC1-1</strain>
    </source>
</reference>